<dbReference type="AlphaFoldDB" id="A0A5K7S9H4"/>
<keyword evidence="4" id="KW-1185">Reference proteome</keyword>
<dbReference type="RefSeq" id="WP_318351156.1">
    <property type="nucleotide sequence ID" value="NZ_AP018694.1"/>
</dbReference>
<evidence type="ECO:0000313" key="4">
    <source>
        <dbReference type="Proteomes" id="UP001193389"/>
    </source>
</evidence>
<keyword evidence="1" id="KW-0472">Membrane</keyword>
<organism evidence="3 4">
    <name type="scientific">Aquipluma nitroreducens</name>
    <dbReference type="NCBI Taxonomy" id="2010828"/>
    <lineage>
        <taxon>Bacteria</taxon>
        <taxon>Pseudomonadati</taxon>
        <taxon>Bacteroidota</taxon>
        <taxon>Bacteroidia</taxon>
        <taxon>Marinilabiliales</taxon>
        <taxon>Prolixibacteraceae</taxon>
        <taxon>Aquipluma</taxon>
    </lineage>
</organism>
<dbReference type="KEGG" id="anf:AQPE_2393"/>
<dbReference type="Proteomes" id="UP001193389">
    <property type="component" value="Chromosome"/>
</dbReference>
<evidence type="ECO:0000256" key="2">
    <source>
        <dbReference type="SAM" id="SignalP"/>
    </source>
</evidence>
<proteinExistence type="predicted"/>
<keyword evidence="1" id="KW-1133">Transmembrane helix</keyword>
<keyword evidence="2" id="KW-0732">Signal</keyword>
<dbReference type="NCBIfam" id="TIGR01167">
    <property type="entry name" value="LPXTG_anchor"/>
    <property type="match status" value="1"/>
</dbReference>
<sequence>MKKSLMLALVSLMFVGGMTKLYAQEDSAKVAEEPKDTISIDTMDPVYYEDEATKESSNTLTYAIIGGIVVIGGAAFFYIKKKKK</sequence>
<feature type="transmembrane region" description="Helical" evidence="1">
    <location>
        <begin position="60"/>
        <end position="79"/>
    </location>
</feature>
<evidence type="ECO:0008006" key="5">
    <source>
        <dbReference type="Google" id="ProtNLM"/>
    </source>
</evidence>
<accession>A0A5K7S9H4</accession>
<gene>
    <name evidence="3" type="ORF">AQPE_2393</name>
</gene>
<feature type="chain" id="PRO_5024309930" description="Gram-positive cocci surface proteins LPxTG domain-containing protein" evidence="2">
    <location>
        <begin position="24"/>
        <end position="84"/>
    </location>
</feature>
<feature type="signal peptide" evidence="2">
    <location>
        <begin position="1"/>
        <end position="23"/>
    </location>
</feature>
<dbReference type="EMBL" id="AP018694">
    <property type="protein sequence ID" value="BBE18231.1"/>
    <property type="molecule type" value="Genomic_DNA"/>
</dbReference>
<evidence type="ECO:0000313" key="3">
    <source>
        <dbReference type="EMBL" id="BBE18231.1"/>
    </source>
</evidence>
<name>A0A5K7S9H4_9BACT</name>
<keyword evidence="1" id="KW-0812">Transmembrane</keyword>
<reference evidence="3" key="1">
    <citation type="journal article" date="2020" name="Int. J. Syst. Evol. Microbiol.">
        <title>Aquipluma nitroreducens gen. nov. sp. nov., a novel facultatively anaerobic bacterium isolated from a freshwater lake.</title>
        <authorList>
            <person name="Watanabe M."/>
            <person name="Kojima H."/>
            <person name="Fukui M."/>
        </authorList>
    </citation>
    <scope>NUCLEOTIDE SEQUENCE</scope>
    <source>
        <strain evidence="3">MeG22</strain>
    </source>
</reference>
<evidence type="ECO:0000256" key="1">
    <source>
        <dbReference type="SAM" id="Phobius"/>
    </source>
</evidence>
<protein>
    <recommendedName>
        <fullName evidence="5">Gram-positive cocci surface proteins LPxTG domain-containing protein</fullName>
    </recommendedName>
</protein>